<dbReference type="Proteomes" id="UP000198424">
    <property type="component" value="Unassembled WGS sequence"/>
</dbReference>
<sequence>MKYLSEYRNPELVKHYIAELHKITTKPWNIMEICGGQTHSLVKNGLLDLLPPDIRMIHGPGCPVCVTPISLIDKAIELMKQNVILCSFGDMTRVPGSSKSLLQAKAEGGDLRILYSPLEAVNIAAQNPDREVVFFAVGFETTAPSIALAVIHAQKLNLENFSMLVSHVLVPPAMEVILSDEFCNINAFLGAGHVCTIMGLDEYYPISEKYKIPIVISGFEPADLLQAIYHAVLQLETGKFEVENQYTRLVKDEGNERAKEVVNTVFTIGDQEWRSIGVIENSGLVMRESYKKYDANSRFSIPITNEKVKQNCIAGEILRGSKKPNQCPEFGKKCKPSNPLGAPMVSSEGACAAYYNYL</sequence>
<dbReference type="GO" id="GO:0051604">
    <property type="term" value="P:protein maturation"/>
    <property type="evidence" value="ECO:0007669"/>
    <property type="project" value="TreeGrafter"/>
</dbReference>
<dbReference type="InterPro" id="IPR002780">
    <property type="entry name" value="Hyd_form_HypD"/>
</dbReference>
<dbReference type="PIRSF" id="PIRSF005622">
    <property type="entry name" value="Hydrgn_mat_hypD"/>
    <property type="match status" value="1"/>
</dbReference>
<evidence type="ECO:0000313" key="7">
    <source>
        <dbReference type="Proteomes" id="UP000198424"/>
    </source>
</evidence>
<keyword evidence="3" id="KW-0408">Iron</keyword>
<evidence type="ECO:0000313" key="6">
    <source>
        <dbReference type="Proteomes" id="UP000028712"/>
    </source>
</evidence>
<dbReference type="GO" id="GO:0005506">
    <property type="term" value="F:iron ion binding"/>
    <property type="evidence" value="ECO:0007669"/>
    <property type="project" value="TreeGrafter"/>
</dbReference>
<dbReference type="GO" id="GO:0070025">
    <property type="term" value="F:carbon monoxide binding"/>
    <property type="evidence" value="ECO:0007669"/>
    <property type="project" value="TreeGrafter"/>
</dbReference>
<dbReference type="OrthoDB" id="9770424at2"/>
<protein>
    <submittedName>
        <fullName evidence="4">Hydrogenase formation protein HupD</fullName>
    </submittedName>
    <submittedName>
        <fullName evidence="5">Hydrogenase formation protein HypD</fullName>
    </submittedName>
</protein>
<dbReference type="AlphaFoldDB" id="A0A086AQV5"/>
<gene>
    <name evidence="5" type="ORF">B0A62_12640</name>
    <name evidence="4" type="ORF">IW20_03715</name>
</gene>
<name>A0A086AQV5_FLAHY</name>
<dbReference type="InterPro" id="IPR042243">
    <property type="entry name" value="HypD_1"/>
</dbReference>
<evidence type="ECO:0000256" key="1">
    <source>
        <dbReference type="ARBA" id="ARBA00007888"/>
    </source>
</evidence>
<evidence type="ECO:0000313" key="4">
    <source>
        <dbReference type="EMBL" id="KFF19069.1"/>
    </source>
</evidence>
<dbReference type="EMBL" id="MUGY01000013">
    <property type="protein sequence ID" value="OXA93596.1"/>
    <property type="molecule type" value="Genomic_DNA"/>
</dbReference>
<accession>A0A086AQV5</accession>
<evidence type="ECO:0000256" key="2">
    <source>
        <dbReference type="ARBA" id="ARBA00022723"/>
    </source>
</evidence>
<reference evidence="5 7" key="2">
    <citation type="submission" date="2016-11" db="EMBL/GenBank/DDBJ databases">
        <title>Whole genomes of Flavobacteriaceae.</title>
        <authorList>
            <person name="Stine C."/>
            <person name="Li C."/>
            <person name="Tadesse D."/>
        </authorList>
    </citation>
    <scope>NUCLEOTIDE SEQUENCE [LARGE SCALE GENOMIC DNA]</scope>
    <source>
        <strain evidence="5 7">ATCC 29551</strain>
    </source>
</reference>
<dbReference type="GO" id="GO:0051539">
    <property type="term" value="F:4 iron, 4 sulfur cluster binding"/>
    <property type="evidence" value="ECO:0007669"/>
    <property type="project" value="TreeGrafter"/>
</dbReference>
<dbReference type="Gene3D" id="3.40.50.11740">
    <property type="entry name" value="HypD, alpha/beta domain 2"/>
    <property type="match status" value="2"/>
</dbReference>
<reference evidence="4 6" key="1">
    <citation type="submission" date="2014-07" db="EMBL/GenBank/DDBJ databases">
        <title>Genome of Flavobacterium hydatis DSM 2063.</title>
        <authorList>
            <person name="Pipes S.E."/>
            <person name="Stropko S.J."/>
            <person name="Newman J.D."/>
        </authorList>
    </citation>
    <scope>NUCLEOTIDE SEQUENCE [LARGE SCALE GENOMIC DNA]</scope>
    <source>
        <strain evidence="4 6">DSM 2063</strain>
    </source>
</reference>
<dbReference type="Proteomes" id="UP000028712">
    <property type="component" value="Unassembled WGS sequence"/>
</dbReference>
<keyword evidence="2" id="KW-0479">Metal-binding</keyword>
<dbReference type="STRING" id="991.IW20_03715"/>
<comment type="similarity">
    <text evidence="1">Belongs to the HypD family.</text>
</comment>
<evidence type="ECO:0000313" key="5">
    <source>
        <dbReference type="EMBL" id="OXA93596.1"/>
    </source>
</evidence>
<keyword evidence="7" id="KW-1185">Reference proteome</keyword>
<dbReference type="PANTHER" id="PTHR30149:SF0">
    <property type="entry name" value="HYDROGENASE MATURATION FACTOR HYPD"/>
    <property type="match status" value="1"/>
</dbReference>
<dbReference type="Pfam" id="PF01924">
    <property type="entry name" value="HypD"/>
    <property type="match status" value="1"/>
</dbReference>
<dbReference type="NCBIfam" id="TIGR00075">
    <property type="entry name" value="hypD"/>
    <property type="match status" value="1"/>
</dbReference>
<organism evidence="4 6">
    <name type="scientific">Flavobacterium hydatis</name>
    <name type="common">Cytophaga aquatilis</name>
    <dbReference type="NCBI Taxonomy" id="991"/>
    <lineage>
        <taxon>Bacteria</taxon>
        <taxon>Pseudomonadati</taxon>
        <taxon>Bacteroidota</taxon>
        <taxon>Flavobacteriia</taxon>
        <taxon>Flavobacteriales</taxon>
        <taxon>Flavobacteriaceae</taxon>
        <taxon>Flavobacterium</taxon>
    </lineage>
</organism>
<comment type="caution">
    <text evidence="4">The sequence shown here is derived from an EMBL/GenBank/DDBJ whole genome shotgun (WGS) entry which is preliminary data.</text>
</comment>
<dbReference type="eggNOG" id="COG0409">
    <property type="taxonomic scope" value="Bacteria"/>
</dbReference>
<dbReference type="Gene3D" id="6.10.20.100">
    <property type="match status" value="1"/>
</dbReference>
<dbReference type="RefSeq" id="WP_035618955.1">
    <property type="nucleotide sequence ID" value="NZ_JBEWQG010000002.1"/>
</dbReference>
<proteinExistence type="inferred from homology"/>
<dbReference type="PANTHER" id="PTHR30149">
    <property type="entry name" value="HYDROGENASE PROTEIN ASSEMBLY PROTEIN HYPD"/>
    <property type="match status" value="1"/>
</dbReference>
<dbReference type="InterPro" id="IPR042244">
    <property type="entry name" value="HypD_2_sf"/>
</dbReference>
<evidence type="ECO:0000256" key="3">
    <source>
        <dbReference type="ARBA" id="ARBA00023004"/>
    </source>
</evidence>
<dbReference type="EMBL" id="JPRM01000004">
    <property type="protein sequence ID" value="KFF19069.1"/>
    <property type="molecule type" value="Genomic_DNA"/>
</dbReference>